<organism evidence="7 8">
    <name type="scientific">Octopus sinensis</name>
    <name type="common">East Asian common octopus</name>
    <dbReference type="NCBI Taxonomy" id="2607531"/>
    <lineage>
        <taxon>Eukaryota</taxon>
        <taxon>Metazoa</taxon>
        <taxon>Spiralia</taxon>
        <taxon>Lophotrochozoa</taxon>
        <taxon>Mollusca</taxon>
        <taxon>Cephalopoda</taxon>
        <taxon>Coleoidea</taxon>
        <taxon>Octopodiformes</taxon>
        <taxon>Octopoda</taxon>
        <taxon>Incirrata</taxon>
        <taxon>Octopodidae</taxon>
        <taxon>Octopus</taxon>
    </lineage>
</organism>
<dbReference type="CDD" id="cd02440">
    <property type="entry name" value="AdoMet_MTases"/>
    <property type="match status" value="1"/>
</dbReference>
<dbReference type="InterPro" id="IPR050602">
    <property type="entry name" value="Malonyl-ACP_OMT"/>
</dbReference>
<accession>A0A6P7SA04</accession>
<evidence type="ECO:0000256" key="2">
    <source>
        <dbReference type="ARBA" id="ARBA00022679"/>
    </source>
</evidence>
<dbReference type="InterPro" id="IPR013216">
    <property type="entry name" value="Methyltransf_11"/>
</dbReference>
<name>A0A6P7SA04_9MOLL</name>
<reference evidence="8" key="1">
    <citation type="submission" date="2025-08" db="UniProtKB">
        <authorList>
            <consortium name="RefSeq"/>
        </authorList>
    </citation>
    <scope>IDENTIFICATION</scope>
</reference>
<dbReference type="GO" id="GO:0032259">
    <property type="term" value="P:methylation"/>
    <property type="evidence" value="ECO:0007669"/>
    <property type="project" value="UniProtKB-KW"/>
</dbReference>
<evidence type="ECO:0000256" key="5">
    <source>
        <dbReference type="ARBA" id="ARBA00042549"/>
    </source>
</evidence>
<evidence type="ECO:0000313" key="8">
    <source>
        <dbReference type="RefSeq" id="XP_029635164.1"/>
    </source>
</evidence>
<proteinExistence type="predicted"/>
<dbReference type="GO" id="GO:0008757">
    <property type="term" value="F:S-adenosylmethionine-dependent methyltransferase activity"/>
    <property type="evidence" value="ECO:0007669"/>
    <property type="project" value="InterPro"/>
</dbReference>
<keyword evidence="2" id="KW-0808">Transferase</keyword>
<protein>
    <recommendedName>
        <fullName evidence="3">Arginine-hydroxylase NDUFAF5, mitochondrial</fullName>
    </recommendedName>
    <alternativeName>
        <fullName evidence="4">NADH dehydrogenase [ubiquinone] 1 alpha subcomplex assembly factor 5</fullName>
    </alternativeName>
    <alternativeName>
        <fullName evidence="5">Putative methyltransferase NDUFAF5</fullName>
    </alternativeName>
</protein>
<dbReference type="Gene3D" id="3.40.50.150">
    <property type="entry name" value="Vaccinia Virus protein VP39"/>
    <property type="match status" value="1"/>
</dbReference>
<dbReference type="Pfam" id="PF08241">
    <property type="entry name" value="Methyltransf_11"/>
    <property type="match status" value="1"/>
</dbReference>
<sequence>MSSSRILFRCHHTRLFYHAPFCIKYCSHTITFNRYLATRKQIIMNVFDRQTKRLQRERTSFDPNQEKYEYVKDIVGFRLADRICDVKRKFDTALDLGCGYGHVSKCIYKDMVGTLYQCDMSQGVLRKSAVSSEVPTYKVLVDEEFLPFRANSLDLCVSSLSLHWVNDLPGTFRQINECLKKDGCFIGCIFGSDTLYELRVSLQLAETEREGGFAPHISPYTDVRELGGLLTQANFSLLTIDFDEIVINYPSIYELMFDLQGMGESNCAWSRKNFLHRDSMLAAASIYKEMYGTENSIPATFQILNFIGWKPDPSQPKPAARGSATVSLKDLSKLDQLTKDK</sequence>
<dbReference type="PANTHER" id="PTHR13090">
    <property type="entry name" value="ARGININE-HYDROXYLASE NDUFAF5, MITOCHONDRIAL"/>
    <property type="match status" value="1"/>
</dbReference>
<evidence type="ECO:0000256" key="3">
    <source>
        <dbReference type="ARBA" id="ARBA00040937"/>
    </source>
</evidence>
<gene>
    <name evidence="8" type="primary">LOC115210650</name>
</gene>
<dbReference type="GO" id="GO:0005739">
    <property type="term" value="C:mitochondrion"/>
    <property type="evidence" value="ECO:0007669"/>
    <property type="project" value="TreeGrafter"/>
</dbReference>
<dbReference type="RefSeq" id="XP_029635164.1">
    <property type="nucleotide sequence ID" value="XM_029779304.2"/>
</dbReference>
<dbReference type="Proteomes" id="UP000515154">
    <property type="component" value="Linkage group LG4"/>
</dbReference>
<dbReference type="InterPro" id="IPR029063">
    <property type="entry name" value="SAM-dependent_MTases_sf"/>
</dbReference>
<evidence type="ECO:0000313" key="7">
    <source>
        <dbReference type="Proteomes" id="UP000515154"/>
    </source>
</evidence>
<dbReference type="GO" id="GO:0032981">
    <property type="term" value="P:mitochondrial respiratory chain complex I assembly"/>
    <property type="evidence" value="ECO:0007669"/>
    <property type="project" value="TreeGrafter"/>
</dbReference>
<feature type="domain" description="Methyltransferase type 11" evidence="6">
    <location>
        <begin position="94"/>
        <end position="186"/>
    </location>
</feature>
<evidence type="ECO:0000256" key="1">
    <source>
        <dbReference type="ARBA" id="ARBA00022603"/>
    </source>
</evidence>
<dbReference type="AlphaFoldDB" id="A0A6P7SA04"/>
<evidence type="ECO:0000256" key="4">
    <source>
        <dbReference type="ARBA" id="ARBA00041833"/>
    </source>
</evidence>
<keyword evidence="7" id="KW-1185">Reference proteome</keyword>
<evidence type="ECO:0000259" key="6">
    <source>
        <dbReference type="Pfam" id="PF08241"/>
    </source>
</evidence>
<dbReference type="PANTHER" id="PTHR13090:SF1">
    <property type="entry name" value="ARGININE-HYDROXYLASE NDUFAF5, MITOCHONDRIAL"/>
    <property type="match status" value="1"/>
</dbReference>
<dbReference type="KEGG" id="osn:115210650"/>
<keyword evidence="1" id="KW-0489">Methyltransferase</keyword>
<dbReference type="SUPFAM" id="SSF53335">
    <property type="entry name" value="S-adenosyl-L-methionine-dependent methyltransferases"/>
    <property type="match status" value="1"/>
</dbReference>